<dbReference type="InterPro" id="IPR029044">
    <property type="entry name" value="Nucleotide-diphossugar_trans"/>
</dbReference>
<keyword evidence="3 6" id="KW-0808">Transferase</keyword>
<evidence type="ECO:0000259" key="5">
    <source>
        <dbReference type="Pfam" id="PF00535"/>
    </source>
</evidence>
<dbReference type="EMBL" id="FRAW01000014">
    <property type="protein sequence ID" value="SHK70067.1"/>
    <property type="molecule type" value="Genomic_DNA"/>
</dbReference>
<evidence type="ECO:0000256" key="4">
    <source>
        <dbReference type="SAM" id="Phobius"/>
    </source>
</evidence>
<accession>A0A1M6ULK8</accession>
<feature type="domain" description="Glycosyltransferase 2-like" evidence="5">
    <location>
        <begin position="13"/>
        <end position="177"/>
    </location>
</feature>
<dbReference type="InterPro" id="IPR001173">
    <property type="entry name" value="Glyco_trans_2-like"/>
</dbReference>
<keyword evidence="4" id="KW-1133">Transmembrane helix</keyword>
<keyword evidence="4" id="KW-0472">Membrane</keyword>
<dbReference type="Gene3D" id="3.90.550.10">
    <property type="entry name" value="Spore Coat Polysaccharide Biosynthesis Protein SpsA, Chain A"/>
    <property type="match status" value="1"/>
</dbReference>
<protein>
    <submittedName>
        <fullName evidence="6">Glycosyl transferase family 2</fullName>
    </submittedName>
</protein>
<gene>
    <name evidence="6" type="ORF">SAMN05720469_11459</name>
</gene>
<dbReference type="Pfam" id="PF00535">
    <property type="entry name" value="Glycos_transf_2"/>
    <property type="match status" value="1"/>
</dbReference>
<keyword evidence="2" id="KW-0328">Glycosyltransferase</keyword>
<dbReference type="PANTHER" id="PTHR43685:SF5">
    <property type="entry name" value="GLYCOSYLTRANSFERASE EPSE-RELATED"/>
    <property type="match status" value="1"/>
</dbReference>
<evidence type="ECO:0000256" key="3">
    <source>
        <dbReference type="ARBA" id="ARBA00022679"/>
    </source>
</evidence>
<reference evidence="7" key="1">
    <citation type="submission" date="2016-11" db="EMBL/GenBank/DDBJ databases">
        <authorList>
            <person name="Varghese N."/>
            <person name="Submissions S."/>
        </authorList>
    </citation>
    <scope>NUCLEOTIDE SEQUENCE [LARGE SCALE GENOMIC DNA]</scope>
    <source>
        <strain evidence="7">UWOS</strain>
    </source>
</reference>
<evidence type="ECO:0000256" key="1">
    <source>
        <dbReference type="ARBA" id="ARBA00006739"/>
    </source>
</evidence>
<dbReference type="PANTHER" id="PTHR43685">
    <property type="entry name" value="GLYCOSYLTRANSFERASE"/>
    <property type="match status" value="1"/>
</dbReference>
<comment type="similarity">
    <text evidence="1">Belongs to the glycosyltransferase 2 family.</text>
</comment>
<name>A0A1M6ULK8_9BACT</name>
<evidence type="ECO:0000256" key="2">
    <source>
        <dbReference type="ARBA" id="ARBA00022676"/>
    </source>
</evidence>
<sequence>MMGERMKKYPPYSVLLSVYNKENPDYLEESLNCVFSQNIFPDEVILIEDGNLTDGLYAVINRYKEKFPKTLKIFPFKNNRGLGLCLRDGVTFCENELIARMDSDDICSTNRLEKQLEKFLEDPNLDVVGCWEYEFWNTKEKPFACHKVPEYHTEIFKFMKKRCALLHPTVVFKKTAVMRAGNYRSCYLFEDYDLFCRMLISGSKTYNIQQALYSLRVNPELFRRRGGLKYAKTLLGFKFGLYRKGFISLGNFMIGGFGHAAVCLLPNSLRVLFYKIFLR</sequence>
<dbReference type="AlphaFoldDB" id="A0A1M6ULK8"/>
<dbReference type="Proteomes" id="UP000184275">
    <property type="component" value="Unassembled WGS sequence"/>
</dbReference>
<proteinExistence type="inferred from homology"/>
<dbReference type="SUPFAM" id="SSF53448">
    <property type="entry name" value="Nucleotide-diphospho-sugar transferases"/>
    <property type="match status" value="1"/>
</dbReference>
<dbReference type="InterPro" id="IPR050834">
    <property type="entry name" value="Glycosyltransf_2"/>
</dbReference>
<feature type="transmembrane region" description="Helical" evidence="4">
    <location>
        <begin position="246"/>
        <end position="269"/>
    </location>
</feature>
<keyword evidence="7" id="KW-1185">Reference proteome</keyword>
<dbReference type="GO" id="GO:0016757">
    <property type="term" value="F:glycosyltransferase activity"/>
    <property type="evidence" value="ECO:0007669"/>
    <property type="project" value="UniProtKB-KW"/>
</dbReference>
<evidence type="ECO:0000313" key="6">
    <source>
        <dbReference type="EMBL" id="SHK70067.1"/>
    </source>
</evidence>
<keyword evidence="4" id="KW-0812">Transmembrane</keyword>
<organism evidence="6 7">
    <name type="scientific">Fibrobacter intestinalis</name>
    <dbReference type="NCBI Taxonomy" id="28122"/>
    <lineage>
        <taxon>Bacteria</taxon>
        <taxon>Pseudomonadati</taxon>
        <taxon>Fibrobacterota</taxon>
        <taxon>Fibrobacteria</taxon>
        <taxon>Fibrobacterales</taxon>
        <taxon>Fibrobacteraceae</taxon>
        <taxon>Fibrobacter</taxon>
    </lineage>
</organism>
<evidence type="ECO:0000313" key="7">
    <source>
        <dbReference type="Proteomes" id="UP000184275"/>
    </source>
</evidence>